<organism evidence="7 8">
    <name type="scientific">Aeromicrobium piscarium</name>
    <dbReference type="NCBI Taxonomy" id="2590901"/>
    <lineage>
        <taxon>Bacteria</taxon>
        <taxon>Bacillati</taxon>
        <taxon>Actinomycetota</taxon>
        <taxon>Actinomycetes</taxon>
        <taxon>Propionibacteriales</taxon>
        <taxon>Nocardioidaceae</taxon>
        <taxon>Aeromicrobium</taxon>
    </lineage>
</organism>
<dbReference type="InterPro" id="IPR011009">
    <property type="entry name" value="Kinase-like_dom_sf"/>
</dbReference>
<dbReference type="Proteomes" id="UP000316988">
    <property type="component" value="Unassembled WGS sequence"/>
</dbReference>
<dbReference type="PROSITE" id="PS50011">
    <property type="entry name" value="PROTEIN_KINASE_DOM"/>
    <property type="match status" value="1"/>
</dbReference>
<dbReference type="SMART" id="SM00220">
    <property type="entry name" value="S_TKc"/>
    <property type="match status" value="1"/>
</dbReference>
<accession>A0A554SH98</accession>
<feature type="domain" description="Protein kinase" evidence="6">
    <location>
        <begin position="89"/>
        <end position="351"/>
    </location>
</feature>
<dbReference type="SUPFAM" id="SSF56112">
    <property type="entry name" value="Protein kinase-like (PK-like)"/>
    <property type="match status" value="1"/>
</dbReference>
<reference evidence="7 8" key="1">
    <citation type="submission" date="2019-07" db="EMBL/GenBank/DDBJ databases">
        <authorList>
            <person name="Zhao L.H."/>
        </authorList>
    </citation>
    <scope>NUCLEOTIDE SEQUENCE [LARGE SCALE GENOMIC DNA]</scope>
    <source>
        <strain evidence="7 8">Co35</strain>
    </source>
</reference>
<dbReference type="Pfam" id="PF00069">
    <property type="entry name" value="Pkinase"/>
    <property type="match status" value="1"/>
</dbReference>
<evidence type="ECO:0000256" key="3">
    <source>
        <dbReference type="ARBA" id="ARBA00022777"/>
    </source>
</evidence>
<keyword evidence="7" id="KW-0723">Serine/threonine-protein kinase</keyword>
<dbReference type="OrthoDB" id="9769043at2"/>
<dbReference type="InterPro" id="IPR000719">
    <property type="entry name" value="Prot_kinase_dom"/>
</dbReference>
<dbReference type="GO" id="GO:0005524">
    <property type="term" value="F:ATP binding"/>
    <property type="evidence" value="ECO:0007669"/>
    <property type="project" value="UniProtKB-UniRule"/>
</dbReference>
<dbReference type="InterPro" id="IPR017441">
    <property type="entry name" value="Protein_kinase_ATP_BS"/>
</dbReference>
<evidence type="ECO:0000313" key="7">
    <source>
        <dbReference type="EMBL" id="TSD65720.1"/>
    </source>
</evidence>
<sequence>MNGRWPKLFAVALRRVEQMPANLDNLRHGQDLPIRWLHPSLRSEEGSPALVRPSPPTRSTRVELARTTSTCRTQDLDWFPVGDELNQPWIFGTQIGGGGFARVVEATDGGGVVHAAKFVKKQPGASREMLLAELDGVRNVVPVVDSGEVGDEYVLVMPLAETSLRDHIDQAGPLSQADALAVLIDVAIALTDLDGVVVHRDIKPENVLRLNGAWCLADFGISRYADAATESGETRKHFMSGPYAAPEQWLAKHATPATDVYAFGVLAFELFEQHLPFDGMTWEDLREAHLHSDSPSMTVGPALAALVQECMFKAPEARPTAANLLARLRKAQERAADSRWSRLASANHAVVQRRAAADAETAREQTEFERRQDLFAAATASWWRISDQFHEIVNEYLSAATVVVRHDKHWSIELNDAMLGLSYPAFQTPFRPEISFDIVATSTLSLLTPKRTEGDQQWIGRSHSLYFADAFVEGEYAWFETAFMDIPMMNRTGFRDQEPFAMNDLGENALHHALGSVMGTRQIAWGMTRIDAGDCDDFLQRWFDWFASAAEGTLQRPNRMPEKDVPRNWRR</sequence>
<evidence type="ECO:0000313" key="8">
    <source>
        <dbReference type="Proteomes" id="UP000316988"/>
    </source>
</evidence>
<dbReference type="CDD" id="cd14014">
    <property type="entry name" value="STKc_PknB_like"/>
    <property type="match status" value="1"/>
</dbReference>
<evidence type="ECO:0000256" key="2">
    <source>
        <dbReference type="ARBA" id="ARBA00022741"/>
    </source>
</evidence>
<evidence type="ECO:0000256" key="1">
    <source>
        <dbReference type="ARBA" id="ARBA00022679"/>
    </source>
</evidence>
<protein>
    <submittedName>
        <fullName evidence="7">Serine/threonine protein kinase</fullName>
    </submittedName>
</protein>
<dbReference type="PANTHER" id="PTHR43289:SF34">
    <property type="entry name" value="SERINE_THREONINE-PROTEIN KINASE YBDM-RELATED"/>
    <property type="match status" value="1"/>
</dbReference>
<feature type="binding site" evidence="5">
    <location>
        <position position="121"/>
    </location>
    <ligand>
        <name>ATP</name>
        <dbReference type="ChEBI" id="CHEBI:30616"/>
    </ligand>
</feature>
<proteinExistence type="predicted"/>
<dbReference type="PANTHER" id="PTHR43289">
    <property type="entry name" value="MITOGEN-ACTIVATED PROTEIN KINASE KINASE KINASE 20-RELATED"/>
    <property type="match status" value="1"/>
</dbReference>
<dbReference type="Gene3D" id="1.10.510.10">
    <property type="entry name" value="Transferase(Phosphotransferase) domain 1"/>
    <property type="match status" value="1"/>
</dbReference>
<keyword evidence="1" id="KW-0808">Transferase</keyword>
<gene>
    <name evidence="7" type="ORF">FNM00_04690</name>
</gene>
<comment type="caution">
    <text evidence="7">The sequence shown here is derived from an EMBL/GenBank/DDBJ whole genome shotgun (WGS) entry which is preliminary data.</text>
</comment>
<dbReference type="AlphaFoldDB" id="A0A554SH98"/>
<keyword evidence="2 5" id="KW-0547">Nucleotide-binding</keyword>
<evidence type="ECO:0000259" key="6">
    <source>
        <dbReference type="PROSITE" id="PS50011"/>
    </source>
</evidence>
<evidence type="ECO:0000256" key="4">
    <source>
        <dbReference type="ARBA" id="ARBA00022840"/>
    </source>
</evidence>
<dbReference type="EMBL" id="VLNT01000002">
    <property type="protein sequence ID" value="TSD65720.1"/>
    <property type="molecule type" value="Genomic_DNA"/>
</dbReference>
<dbReference type="PROSITE" id="PS00107">
    <property type="entry name" value="PROTEIN_KINASE_ATP"/>
    <property type="match status" value="1"/>
</dbReference>
<evidence type="ECO:0000256" key="5">
    <source>
        <dbReference type="PROSITE-ProRule" id="PRU10141"/>
    </source>
</evidence>
<keyword evidence="3 7" id="KW-0418">Kinase</keyword>
<keyword evidence="4 5" id="KW-0067">ATP-binding</keyword>
<dbReference type="GO" id="GO:0004674">
    <property type="term" value="F:protein serine/threonine kinase activity"/>
    <property type="evidence" value="ECO:0007669"/>
    <property type="project" value="UniProtKB-KW"/>
</dbReference>
<keyword evidence="8" id="KW-1185">Reference proteome</keyword>
<name>A0A554SH98_9ACTN</name>